<evidence type="ECO:0000256" key="4">
    <source>
        <dbReference type="ARBA" id="ARBA00003889"/>
    </source>
</evidence>
<dbReference type="EMBL" id="FOPY01000011">
    <property type="protein sequence ID" value="SFH86699.1"/>
    <property type="molecule type" value="Genomic_DNA"/>
</dbReference>
<gene>
    <name evidence="18" type="ORF">SAMN04487959_11155</name>
</gene>
<dbReference type="STRING" id="442341.SAMN04487959_11155"/>
<dbReference type="PANTHER" id="PTHR34848:SF1">
    <property type="entry name" value="BIFUNCTIONAL ADENOSYLCOBALAMIN BIOSYNTHESIS PROTEIN COBU"/>
    <property type="match status" value="1"/>
</dbReference>
<dbReference type="Gene3D" id="3.40.50.300">
    <property type="entry name" value="P-loop containing nucleotide triphosphate hydrolases"/>
    <property type="match status" value="1"/>
</dbReference>
<evidence type="ECO:0000256" key="3">
    <source>
        <dbReference type="ARBA" id="ARBA00001522"/>
    </source>
</evidence>
<dbReference type="Proteomes" id="UP000199040">
    <property type="component" value="Unassembled WGS sequence"/>
</dbReference>
<dbReference type="SUPFAM" id="SSF52540">
    <property type="entry name" value="P-loop containing nucleoside triphosphate hydrolases"/>
    <property type="match status" value="1"/>
</dbReference>
<evidence type="ECO:0000256" key="1">
    <source>
        <dbReference type="ARBA" id="ARBA00000312"/>
    </source>
</evidence>
<protein>
    <recommendedName>
        <fullName evidence="16">Adenosylcobinamide kinase</fullName>
        <ecNumber evidence="8">2.7.1.156</ecNumber>
        <ecNumber evidence="9">2.7.7.62</ecNumber>
    </recommendedName>
    <alternativeName>
        <fullName evidence="17">Adenosylcobinamide-phosphate guanylyltransferase</fullName>
    </alternativeName>
</protein>
<comment type="similarity">
    <text evidence="7">Belongs to the CobU/CobP family.</text>
</comment>
<dbReference type="GO" id="GO:0043752">
    <property type="term" value="F:adenosylcobinamide kinase activity"/>
    <property type="evidence" value="ECO:0007669"/>
    <property type="project" value="UniProtKB-EC"/>
</dbReference>
<evidence type="ECO:0000256" key="7">
    <source>
        <dbReference type="ARBA" id="ARBA00007490"/>
    </source>
</evidence>
<keyword evidence="13 18" id="KW-0418">Kinase</keyword>
<comment type="catalytic activity">
    <reaction evidence="3">
        <text>adenosylcob(III)inamide + GTP = adenosylcob(III)inamide phosphate + GDP + H(+)</text>
        <dbReference type="Rhea" id="RHEA:15765"/>
        <dbReference type="ChEBI" id="CHEBI:2480"/>
        <dbReference type="ChEBI" id="CHEBI:15378"/>
        <dbReference type="ChEBI" id="CHEBI:37565"/>
        <dbReference type="ChEBI" id="CHEBI:58189"/>
        <dbReference type="ChEBI" id="CHEBI:58502"/>
        <dbReference type="EC" id="2.7.1.156"/>
    </reaction>
</comment>
<evidence type="ECO:0000256" key="11">
    <source>
        <dbReference type="ARBA" id="ARBA00022679"/>
    </source>
</evidence>
<keyword evidence="18" id="KW-0548">Nucleotidyltransferase</keyword>
<evidence type="ECO:0000256" key="10">
    <source>
        <dbReference type="ARBA" id="ARBA00022573"/>
    </source>
</evidence>
<name>A0A1I3DJD5_9GAMM</name>
<keyword evidence="15" id="KW-0342">GTP-binding</keyword>
<dbReference type="PANTHER" id="PTHR34848">
    <property type="match status" value="1"/>
</dbReference>
<comment type="pathway">
    <text evidence="5">Cofactor biosynthesis; adenosylcobalamin biosynthesis; adenosylcobalamin from cob(II)yrinate a,c-diamide: step 6/7.</text>
</comment>
<dbReference type="GO" id="GO:0008820">
    <property type="term" value="F:cobinamide phosphate guanylyltransferase activity"/>
    <property type="evidence" value="ECO:0007669"/>
    <property type="project" value="UniProtKB-EC"/>
</dbReference>
<evidence type="ECO:0000256" key="17">
    <source>
        <dbReference type="ARBA" id="ARBA00030571"/>
    </source>
</evidence>
<comment type="catalytic activity">
    <reaction evidence="2">
        <text>adenosylcob(III)inamide phosphate + GTP + H(+) = adenosylcob(III)inamide-GDP + diphosphate</text>
        <dbReference type="Rhea" id="RHEA:22712"/>
        <dbReference type="ChEBI" id="CHEBI:15378"/>
        <dbReference type="ChEBI" id="CHEBI:33019"/>
        <dbReference type="ChEBI" id="CHEBI:37565"/>
        <dbReference type="ChEBI" id="CHEBI:58502"/>
        <dbReference type="ChEBI" id="CHEBI:60487"/>
        <dbReference type="EC" id="2.7.7.62"/>
    </reaction>
</comment>
<evidence type="ECO:0000313" key="19">
    <source>
        <dbReference type="Proteomes" id="UP000199040"/>
    </source>
</evidence>
<dbReference type="RefSeq" id="WP_092847698.1">
    <property type="nucleotide sequence ID" value="NZ_FOPY01000011.1"/>
</dbReference>
<evidence type="ECO:0000256" key="16">
    <source>
        <dbReference type="ARBA" id="ARBA00029570"/>
    </source>
</evidence>
<dbReference type="GO" id="GO:0009236">
    <property type="term" value="P:cobalamin biosynthetic process"/>
    <property type="evidence" value="ECO:0007669"/>
    <property type="project" value="UniProtKB-UniPathway"/>
</dbReference>
<evidence type="ECO:0000256" key="9">
    <source>
        <dbReference type="ARBA" id="ARBA00012523"/>
    </source>
</evidence>
<evidence type="ECO:0000313" key="18">
    <source>
        <dbReference type="EMBL" id="SFH86699.1"/>
    </source>
</evidence>
<comment type="function">
    <text evidence="4">Catalyzes ATP-dependent phosphorylation of adenosylcobinamide and addition of GMP to adenosylcobinamide phosphate.</text>
</comment>
<keyword evidence="10" id="KW-0169">Cobalamin biosynthesis</keyword>
<comment type="pathway">
    <text evidence="6">Cofactor biosynthesis; adenosylcobalamin biosynthesis; adenosylcobalamin from cob(II)yrinate a,c-diamide: step 5/7.</text>
</comment>
<accession>A0A1I3DJD5</accession>
<proteinExistence type="inferred from homology"/>
<evidence type="ECO:0000256" key="8">
    <source>
        <dbReference type="ARBA" id="ARBA00012016"/>
    </source>
</evidence>
<dbReference type="InterPro" id="IPR003203">
    <property type="entry name" value="CobU/CobP"/>
</dbReference>
<dbReference type="EC" id="2.7.7.62" evidence="9"/>
<reference evidence="18 19" key="1">
    <citation type="submission" date="2016-10" db="EMBL/GenBank/DDBJ databases">
        <authorList>
            <person name="de Groot N.N."/>
        </authorList>
    </citation>
    <scope>NUCLEOTIDE SEQUENCE [LARGE SCALE GENOMIC DNA]</scope>
    <source>
        <strain evidence="18 19">CGMCC 1.6848</strain>
    </source>
</reference>
<evidence type="ECO:0000256" key="15">
    <source>
        <dbReference type="ARBA" id="ARBA00023134"/>
    </source>
</evidence>
<evidence type="ECO:0000256" key="13">
    <source>
        <dbReference type="ARBA" id="ARBA00022777"/>
    </source>
</evidence>
<dbReference type="GO" id="GO:0005525">
    <property type="term" value="F:GTP binding"/>
    <property type="evidence" value="ECO:0007669"/>
    <property type="project" value="UniProtKB-KW"/>
</dbReference>
<dbReference type="AlphaFoldDB" id="A0A1I3DJD5"/>
<comment type="catalytic activity">
    <reaction evidence="1">
        <text>adenosylcob(III)inamide + ATP = adenosylcob(III)inamide phosphate + ADP + H(+)</text>
        <dbReference type="Rhea" id="RHEA:15769"/>
        <dbReference type="ChEBI" id="CHEBI:2480"/>
        <dbReference type="ChEBI" id="CHEBI:15378"/>
        <dbReference type="ChEBI" id="CHEBI:30616"/>
        <dbReference type="ChEBI" id="CHEBI:58502"/>
        <dbReference type="ChEBI" id="CHEBI:456216"/>
        <dbReference type="EC" id="2.7.1.156"/>
    </reaction>
</comment>
<dbReference type="UniPathway" id="UPA00148">
    <property type="reaction ID" value="UER00236"/>
</dbReference>
<evidence type="ECO:0000256" key="5">
    <source>
        <dbReference type="ARBA" id="ARBA00004692"/>
    </source>
</evidence>
<evidence type="ECO:0000256" key="14">
    <source>
        <dbReference type="ARBA" id="ARBA00022840"/>
    </source>
</evidence>
<sequence>MHCVIGGAYAGKRDAVRARYDALAWHSAYAGAELEDWKKRALPGTTLVLEGWEQWLATALADNGDDDRLRQRFTETLDALISAERERDLRVVLILLEMGRGIVPIAAIDRRLRDLAGWLAQDASERAEWVSYVWHGLVKDLR</sequence>
<dbReference type="InterPro" id="IPR027417">
    <property type="entry name" value="P-loop_NTPase"/>
</dbReference>
<organism evidence="18 19">
    <name type="scientific">Modicisalibacter xianhensis</name>
    <dbReference type="NCBI Taxonomy" id="442341"/>
    <lineage>
        <taxon>Bacteria</taxon>
        <taxon>Pseudomonadati</taxon>
        <taxon>Pseudomonadota</taxon>
        <taxon>Gammaproteobacteria</taxon>
        <taxon>Oceanospirillales</taxon>
        <taxon>Halomonadaceae</taxon>
        <taxon>Modicisalibacter</taxon>
    </lineage>
</organism>
<keyword evidence="12" id="KW-0547">Nucleotide-binding</keyword>
<keyword evidence="14" id="KW-0067">ATP-binding</keyword>
<evidence type="ECO:0000256" key="6">
    <source>
        <dbReference type="ARBA" id="ARBA00005159"/>
    </source>
</evidence>
<keyword evidence="11 18" id="KW-0808">Transferase</keyword>
<dbReference type="GO" id="GO:0005524">
    <property type="term" value="F:ATP binding"/>
    <property type="evidence" value="ECO:0007669"/>
    <property type="project" value="UniProtKB-KW"/>
</dbReference>
<evidence type="ECO:0000256" key="12">
    <source>
        <dbReference type="ARBA" id="ARBA00022741"/>
    </source>
</evidence>
<dbReference type="Pfam" id="PF02283">
    <property type="entry name" value="CobU"/>
    <property type="match status" value="1"/>
</dbReference>
<dbReference type="EC" id="2.7.1.156" evidence="8"/>
<evidence type="ECO:0000256" key="2">
    <source>
        <dbReference type="ARBA" id="ARBA00000711"/>
    </source>
</evidence>
<keyword evidence="19" id="KW-1185">Reference proteome</keyword>